<evidence type="ECO:0000256" key="1">
    <source>
        <dbReference type="SAM" id="SignalP"/>
    </source>
</evidence>
<keyword evidence="4" id="KW-1185">Reference proteome</keyword>
<accession>A0A5C6CYJ3</accession>
<reference evidence="3 4" key="1">
    <citation type="submission" date="2019-02" db="EMBL/GenBank/DDBJ databases">
        <title>Deep-cultivation of Planctomycetes and their phenomic and genomic characterization uncovers novel biology.</title>
        <authorList>
            <person name="Wiegand S."/>
            <person name="Jogler M."/>
            <person name="Boedeker C."/>
            <person name="Pinto D."/>
            <person name="Vollmers J."/>
            <person name="Rivas-Marin E."/>
            <person name="Kohn T."/>
            <person name="Peeters S.H."/>
            <person name="Heuer A."/>
            <person name="Rast P."/>
            <person name="Oberbeckmann S."/>
            <person name="Bunk B."/>
            <person name="Jeske O."/>
            <person name="Meyerdierks A."/>
            <person name="Storesund J.E."/>
            <person name="Kallscheuer N."/>
            <person name="Luecker S."/>
            <person name="Lage O.M."/>
            <person name="Pohl T."/>
            <person name="Merkel B.J."/>
            <person name="Hornburger P."/>
            <person name="Mueller R.-W."/>
            <person name="Bruemmer F."/>
            <person name="Labrenz M."/>
            <person name="Spormann A.M."/>
            <person name="Op Den Camp H."/>
            <person name="Overmann J."/>
            <person name="Amann R."/>
            <person name="Jetten M.S.M."/>
            <person name="Mascher T."/>
            <person name="Medema M.H."/>
            <person name="Devos D.P."/>
            <person name="Kaster A.-K."/>
            <person name="Ovreas L."/>
            <person name="Rohde M."/>
            <person name="Galperin M.Y."/>
            <person name="Jogler C."/>
        </authorList>
    </citation>
    <scope>NUCLEOTIDE SEQUENCE [LARGE SCALE GENOMIC DNA]</scope>
    <source>
        <strain evidence="3 4">Pla144</strain>
    </source>
</reference>
<feature type="signal peptide" evidence="1">
    <location>
        <begin position="1"/>
        <end position="20"/>
    </location>
</feature>
<feature type="chain" id="PRO_5023118037" description="Ice-binding protein C-terminal domain-containing protein" evidence="1">
    <location>
        <begin position="21"/>
        <end position="218"/>
    </location>
</feature>
<sequence length="218" mass="23412" precursor="true">MRNTILATAIVLITSSPTLATLYRGSFDTFWKLGAFEDYPAVAMIEATSDGVNFKIDSMTVQFTAMIPARPAFGSGSLNPIAVSINMFTDSQPLSFIPASDVATINPLQFGWDVQYAGIYREGISFEAVGVNSQAPVGTRSTNTLFDFGLPGEIEVIFDSFVDWSLPLLETPIGITFTGLSKPTEPVKLAAIPEPASAVLALLGISLFGCWRRLGLTM</sequence>
<evidence type="ECO:0000313" key="4">
    <source>
        <dbReference type="Proteomes" id="UP000318437"/>
    </source>
</evidence>
<name>A0A5C6CYJ3_9BACT</name>
<dbReference type="Pfam" id="PF07589">
    <property type="entry name" value="PEP-CTERM"/>
    <property type="match status" value="1"/>
</dbReference>
<evidence type="ECO:0000259" key="2">
    <source>
        <dbReference type="Pfam" id="PF07589"/>
    </source>
</evidence>
<dbReference type="EMBL" id="SJPS01000001">
    <property type="protein sequence ID" value="TWU29640.1"/>
    <property type="molecule type" value="Genomic_DNA"/>
</dbReference>
<organism evidence="3 4">
    <name type="scientific">Bythopirellula polymerisocia</name>
    <dbReference type="NCBI Taxonomy" id="2528003"/>
    <lineage>
        <taxon>Bacteria</taxon>
        <taxon>Pseudomonadati</taxon>
        <taxon>Planctomycetota</taxon>
        <taxon>Planctomycetia</taxon>
        <taxon>Pirellulales</taxon>
        <taxon>Lacipirellulaceae</taxon>
        <taxon>Bythopirellula</taxon>
    </lineage>
</organism>
<evidence type="ECO:0000313" key="3">
    <source>
        <dbReference type="EMBL" id="TWU29640.1"/>
    </source>
</evidence>
<feature type="domain" description="Ice-binding protein C-terminal" evidence="2">
    <location>
        <begin position="191"/>
        <end position="213"/>
    </location>
</feature>
<dbReference type="InterPro" id="IPR013424">
    <property type="entry name" value="Ice-binding_C"/>
</dbReference>
<keyword evidence="1" id="KW-0732">Signal</keyword>
<dbReference type="Proteomes" id="UP000318437">
    <property type="component" value="Unassembled WGS sequence"/>
</dbReference>
<dbReference type="AlphaFoldDB" id="A0A5C6CYJ3"/>
<protein>
    <recommendedName>
        <fullName evidence="2">Ice-binding protein C-terminal domain-containing protein</fullName>
    </recommendedName>
</protein>
<comment type="caution">
    <text evidence="3">The sequence shown here is derived from an EMBL/GenBank/DDBJ whole genome shotgun (WGS) entry which is preliminary data.</text>
</comment>
<dbReference type="RefSeq" id="WP_146447635.1">
    <property type="nucleotide sequence ID" value="NZ_SJPS01000001.1"/>
</dbReference>
<proteinExistence type="predicted"/>
<gene>
    <name evidence="3" type="ORF">Pla144_04190</name>
</gene>